<dbReference type="KEGG" id="lpse:FGL85_00515"/>
<sequence>MKSLKIINRVETNVLGMSVSGVTLEVQNSEYEGMTLQLGDHLVRARLAKKTPTKQGYFVVCWEKNCQNKNQPFTVENSPERLLVNITDGEQSGQFVFSKSILVRKSILSHDDVVGKMAFRVYPSWESNLNQTAKKTQDWQMPYFIDCSQSVLDKNKIAKLF</sequence>
<dbReference type="RefSeq" id="WP_147651048.1">
    <property type="nucleotide sequence ID" value="NZ_CP042383.1"/>
</dbReference>
<accession>A0A5B8SYI1</accession>
<dbReference type="AlphaFoldDB" id="A0A5B8SYI1"/>
<dbReference type="Gene3D" id="3.40.1350.140">
    <property type="entry name" value="MepB-like"/>
    <property type="match status" value="1"/>
</dbReference>
<dbReference type="InterPro" id="IPR038231">
    <property type="entry name" value="MepB-like_sf"/>
</dbReference>
<protein>
    <submittedName>
        <fullName evidence="1">MepB protein</fullName>
    </submittedName>
</protein>
<name>A0A5B8SYI1_LEUPS</name>
<dbReference type="InterPro" id="IPR011235">
    <property type="entry name" value="MepB-like"/>
</dbReference>
<proteinExistence type="predicted"/>
<dbReference type="Proteomes" id="UP000321296">
    <property type="component" value="Chromosome"/>
</dbReference>
<gene>
    <name evidence="1" type="ORF">FGL85_00515</name>
</gene>
<organism evidence="1 2">
    <name type="scientific">Leuconostoc pseudomesenteroides</name>
    <dbReference type="NCBI Taxonomy" id="33968"/>
    <lineage>
        <taxon>Bacteria</taxon>
        <taxon>Bacillati</taxon>
        <taxon>Bacillota</taxon>
        <taxon>Bacilli</taxon>
        <taxon>Lactobacillales</taxon>
        <taxon>Lactobacillaceae</taxon>
        <taxon>Leuconostoc</taxon>
    </lineage>
</organism>
<reference evidence="1 2" key="1">
    <citation type="submission" date="2019-06" db="EMBL/GenBank/DDBJ databases">
        <title>Genome analyses of bacteria isolated from kimchi.</title>
        <authorList>
            <person name="Lee S."/>
            <person name="Ahn S."/>
            <person name="Roh S."/>
        </authorList>
    </citation>
    <scope>NUCLEOTIDE SEQUENCE [LARGE SCALE GENOMIC DNA]</scope>
    <source>
        <strain evidence="1 2">CBA3630</strain>
    </source>
</reference>
<evidence type="ECO:0000313" key="2">
    <source>
        <dbReference type="Proteomes" id="UP000321296"/>
    </source>
</evidence>
<dbReference type="PIRSF" id="PIRSF032285">
    <property type="entry name" value="UCP032285"/>
    <property type="match status" value="1"/>
</dbReference>
<dbReference type="Pfam" id="PF08877">
    <property type="entry name" value="MepB-like"/>
    <property type="match status" value="1"/>
</dbReference>
<evidence type="ECO:0000313" key="1">
    <source>
        <dbReference type="EMBL" id="QEA41124.1"/>
    </source>
</evidence>
<dbReference type="EMBL" id="CP042383">
    <property type="protein sequence ID" value="QEA41124.1"/>
    <property type="molecule type" value="Genomic_DNA"/>
</dbReference>